<dbReference type="PANTHER" id="PTHR30040">
    <property type="entry name" value="THIAMINE BIOSYNTHESIS LIPOPROTEIN APBE"/>
    <property type="match status" value="1"/>
</dbReference>
<evidence type="ECO:0000256" key="5">
    <source>
        <dbReference type="ARBA" id="ARBA00022679"/>
    </source>
</evidence>
<evidence type="ECO:0000256" key="6">
    <source>
        <dbReference type="ARBA" id="ARBA00022723"/>
    </source>
</evidence>
<keyword evidence="4" id="KW-0285">Flavoprotein</keyword>
<keyword evidence="6" id="KW-0479">Metal-binding</keyword>
<gene>
    <name evidence="11" type="ORF">BHD05_05105</name>
</gene>
<dbReference type="SUPFAM" id="SSF143631">
    <property type="entry name" value="ApbE-like"/>
    <property type="match status" value="1"/>
</dbReference>
<evidence type="ECO:0000256" key="9">
    <source>
        <dbReference type="ARBA" id="ARBA00031306"/>
    </source>
</evidence>
<keyword evidence="8" id="KW-0460">Magnesium</keyword>
<dbReference type="GO" id="GO:0016740">
    <property type="term" value="F:transferase activity"/>
    <property type="evidence" value="ECO:0007669"/>
    <property type="project" value="UniProtKB-KW"/>
</dbReference>
<name>A0A7L5AF89_9MICO</name>
<evidence type="ECO:0000313" key="12">
    <source>
        <dbReference type="Proteomes" id="UP000464507"/>
    </source>
</evidence>
<evidence type="ECO:0000256" key="10">
    <source>
        <dbReference type="ARBA" id="ARBA00048540"/>
    </source>
</evidence>
<sequence>MTPTPSLSFDAIGTRWQIDSIDPLGAPLESAVRARTDAFDRAWSRFRDDSLVHRISVSSGSFELPADAPALLELYRTLYECTDGAVTPLVGRALEQWGYDSAYSLRPSGDITPVPRWEDAISWDGLSLHTVHPVVLDVGAAGKGYLVDLVAFVLVGAGVTAFTIDASGDLLHRGGRPLRVALEHPLDPSKAVGVALLGDGALCASASNRRAWPGAHHLIDALTGAPTRRVIATWVTASSCLVADGLATALFFGEPERLAREFDFEWVRMLQGGSLEHSSGFDGEIFA</sequence>
<accession>A0A7L5AF89</accession>
<keyword evidence="5" id="KW-0808">Transferase</keyword>
<dbReference type="InterPro" id="IPR003374">
    <property type="entry name" value="ApbE-like_sf"/>
</dbReference>
<evidence type="ECO:0000256" key="7">
    <source>
        <dbReference type="ARBA" id="ARBA00022827"/>
    </source>
</evidence>
<comment type="catalytic activity">
    <reaction evidence="10">
        <text>L-threonyl-[protein] + FAD = FMN-L-threonyl-[protein] + AMP + H(+)</text>
        <dbReference type="Rhea" id="RHEA:36847"/>
        <dbReference type="Rhea" id="RHEA-COMP:11060"/>
        <dbReference type="Rhea" id="RHEA-COMP:11061"/>
        <dbReference type="ChEBI" id="CHEBI:15378"/>
        <dbReference type="ChEBI" id="CHEBI:30013"/>
        <dbReference type="ChEBI" id="CHEBI:57692"/>
        <dbReference type="ChEBI" id="CHEBI:74257"/>
        <dbReference type="ChEBI" id="CHEBI:456215"/>
        <dbReference type="EC" id="2.7.1.180"/>
    </reaction>
</comment>
<evidence type="ECO:0000256" key="3">
    <source>
        <dbReference type="ARBA" id="ARBA00016337"/>
    </source>
</evidence>
<dbReference type="KEGG" id="mant:BHD05_05105"/>
<proteinExistence type="predicted"/>
<keyword evidence="7" id="KW-0274">FAD</keyword>
<comment type="cofactor">
    <cofactor evidence="1">
        <name>Mg(2+)</name>
        <dbReference type="ChEBI" id="CHEBI:18420"/>
    </cofactor>
</comment>
<dbReference type="AlphaFoldDB" id="A0A7L5AF89"/>
<organism evidence="11 12">
    <name type="scientific">Marisediminicola antarctica</name>
    <dbReference type="NCBI Taxonomy" id="674079"/>
    <lineage>
        <taxon>Bacteria</taxon>
        <taxon>Bacillati</taxon>
        <taxon>Actinomycetota</taxon>
        <taxon>Actinomycetes</taxon>
        <taxon>Micrococcales</taxon>
        <taxon>Microbacteriaceae</taxon>
        <taxon>Marisediminicola</taxon>
    </lineage>
</organism>
<reference evidence="11 12" key="1">
    <citation type="submission" date="2016-09" db="EMBL/GenBank/DDBJ databases">
        <title>Complete genome sequence of microbes from the polar regions.</title>
        <authorList>
            <person name="Liao L."/>
            <person name="Chen B."/>
        </authorList>
    </citation>
    <scope>NUCLEOTIDE SEQUENCE [LARGE SCALE GENOMIC DNA]</scope>
    <source>
        <strain evidence="11 12">ZS314</strain>
    </source>
</reference>
<dbReference type="EMBL" id="CP017146">
    <property type="protein sequence ID" value="QHO69120.1"/>
    <property type="molecule type" value="Genomic_DNA"/>
</dbReference>
<keyword evidence="12" id="KW-1185">Reference proteome</keyword>
<protein>
    <recommendedName>
        <fullName evidence="3">FAD:protein FMN transferase</fullName>
        <ecNumber evidence="2">2.7.1.180</ecNumber>
    </recommendedName>
    <alternativeName>
        <fullName evidence="9">Flavin transferase</fullName>
    </alternativeName>
</protein>
<dbReference type="InterPro" id="IPR024932">
    <property type="entry name" value="ApbE"/>
</dbReference>
<evidence type="ECO:0000256" key="2">
    <source>
        <dbReference type="ARBA" id="ARBA00011955"/>
    </source>
</evidence>
<dbReference type="EC" id="2.7.1.180" evidence="2"/>
<evidence type="ECO:0000313" key="11">
    <source>
        <dbReference type="EMBL" id="QHO69120.1"/>
    </source>
</evidence>
<dbReference type="GO" id="GO:0046872">
    <property type="term" value="F:metal ion binding"/>
    <property type="evidence" value="ECO:0007669"/>
    <property type="project" value="UniProtKB-KW"/>
</dbReference>
<evidence type="ECO:0000256" key="1">
    <source>
        <dbReference type="ARBA" id="ARBA00001946"/>
    </source>
</evidence>
<dbReference type="OrthoDB" id="3728306at2"/>
<dbReference type="Gene3D" id="3.10.520.10">
    <property type="entry name" value="ApbE-like domains"/>
    <property type="match status" value="1"/>
</dbReference>
<evidence type="ECO:0000256" key="4">
    <source>
        <dbReference type="ARBA" id="ARBA00022630"/>
    </source>
</evidence>
<dbReference type="PANTHER" id="PTHR30040:SF2">
    <property type="entry name" value="FAD:PROTEIN FMN TRANSFERASE"/>
    <property type="match status" value="1"/>
</dbReference>
<dbReference type="Pfam" id="PF02424">
    <property type="entry name" value="ApbE"/>
    <property type="match status" value="1"/>
</dbReference>
<evidence type="ECO:0000256" key="8">
    <source>
        <dbReference type="ARBA" id="ARBA00022842"/>
    </source>
</evidence>
<dbReference type="Proteomes" id="UP000464507">
    <property type="component" value="Chromosome"/>
</dbReference>